<dbReference type="eggNOG" id="ENOG502RH92">
    <property type="taxonomic scope" value="Eukaryota"/>
</dbReference>
<dbReference type="AlphaFoldDB" id="M7SWW0"/>
<dbReference type="HOGENOM" id="CLU_041626_0_0_1"/>
<sequence length="247" mass="27268">MLAVPEVSTQEIRSLHVRLLDCSHHVRHCQHRIELIDAQTRLGLNTTTKGPSQHYQQLLQQQRPYGTPASGGLKRKRPKTVETPAAGAADEDEGTITAAATPNAIAEGDSIDVATTNGGGSMSVQRLGFWKCRLCTAQKYLNAGPSRVPSEPGKWPLKDVSKMLNHYLDLHTEHTPEERCKELGDALAQNLGPFEYWLTRTRLQEIKDVSTIDEYIDSLQRGQLPDVLRGLNRAAAAFPNTVSGIKK</sequence>
<feature type="region of interest" description="Disordered" evidence="1">
    <location>
        <begin position="64"/>
        <end position="89"/>
    </location>
</feature>
<accession>M7SWW0</accession>
<dbReference type="EMBL" id="KB706183">
    <property type="protein sequence ID" value="EMR68787.1"/>
    <property type="molecule type" value="Genomic_DNA"/>
</dbReference>
<dbReference type="OrthoDB" id="4847568at2759"/>
<dbReference type="KEGG" id="ela:UCREL1_4193"/>
<proteinExistence type="predicted"/>
<keyword evidence="3" id="KW-1185">Reference proteome</keyword>
<dbReference type="Proteomes" id="UP000012174">
    <property type="component" value="Unassembled WGS sequence"/>
</dbReference>
<organism evidence="2 3">
    <name type="scientific">Eutypa lata (strain UCR-EL1)</name>
    <name type="common">Grapevine dieback disease fungus</name>
    <name type="synonym">Eutypa armeniacae</name>
    <dbReference type="NCBI Taxonomy" id="1287681"/>
    <lineage>
        <taxon>Eukaryota</taxon>
        <taxon>Fungi</taxon>
        <taxon>Dikarya</taxon>
        <taxon>Ascomycota</taxon>
        <taxon>Pezizomycotina</taxon>
        <taxon>Sordariomycetes</taxon>
        <taxon>Xylariomycetidae</taxon>
        <taxon>Xylariales</taxon>
        <taxon>Diatrypaceae</taxon>
        <taxon>Eutypa</taxon>
    </lineage>
</organism>
<protein>
    <submittedName>
        <fullName evidence="2">Uncharacterized protein</fullName>
    </submittedName>
</protein>
<name>M7SWW0_EUTLA</name>
<evidence type="ECO:0000313" key="3">
    <source>
        <dbReference type="Proteomes" id="UP000012174"/>
    </source>
</evidence>
<reference evidence="3" key="1">
    <citation type="journal article" date="2013" name="Genome Announc.">
        <title>Draft genome sequence of the grapevine dieback fungus Eutypa lata UCR-EL1.</title>
        <authorList>
            <person name="Blanco-Ulate B."/>
            <person name="Rolshausen P.E."/>
            <person name="Cantu D."/>
        </authorList>
    </citation>
    <scope>NUCLEOTIDE SEQUENCE [LARGE SCALE GENOMIC DNA]</scope>
    <source>
        <strain evidence="3">UCR-EL1</strain>
    </source>
</reference>
<gene>
    <name evidence="2" type="ORF">UCREL1_4193</name>
</gene>
<evidence type="ECO:0000313" key="2">
    <source>
        <dbReference type="EMBL" id="EMR68787.1"/>
    </source>
</evidence>
<evidence type="ECO:0000256" key="1">
    <source>
        <dbReference type="SAM" id="MobiDB-lite"/>
    </source>
</evidence>